<proteinExistence type="predicted"/>
<evidence type="ECO:0000313" key="2">
    <source>
        <dbReference type="EMBL" id="MFD0948254.1"/>
    </source>
</evidence>
<dbReference type="EMBL" id="JBHTJG010000011">
    <property type="protein sequence ID" value="MFD0948254.1"/>
    <property type="molecule type" value="Genomic_DNA"/>
</dbReference>
<feature type="transmembrane region" description="Helical" evidence="1">
    <location>
        <begin position="58"/>
        <end position="78"/>
    </location>
</feature>
<keyword evidence="1" id="KW-0472">Membrane</keyword>
<accession>A0ABW3HB24</accession>
<dbReference type="RefSeq" id="WP_264946141.1">
    <property type="nucleotide sequence ID" value="NZ_JAPDRA010000011.1"/>
</dbReference>
<reference evidence="3" key="1">
    <citation type="journal article" date="2019" name="Int. J. Syst. Evol. Microbiol.">
        <title>The Global Catalogue of Microorganisms (GCM) 10K type strain sequencing project: providing services to taxonomists for standard genome sequencing and annotation.</title>
        <authorList>
            <consortium name="The Broad Institute Genomics Platform"/>
            <consortium name="The Broad Institute Genome Sequencing Center for Infectious Disease"/>
            <person name="Wu L."/>
            <person name="Ma J."/>
        </authorList>
    </citation>
    <scope>NUCLEOTIDE SEQUENCE [LARGE SCALE GENOMIC DNA]</scope>
    <source>
        <strain evidence="3">CCUG 62982</strain>
    </source>
</reference>
<evidence type="ECO:0000256" key="1">
    <source>
        <dbReference type="SAM" id="Phobius"/>
    </source>
</evidence>
<dbReference type="Proteomes" id="UP001596977">
    <property type="component" value="Unassembled WGS sequence"/>
</dbReference>
<name>A0ABW3HB24_9SPHN</name>
<keyword evidence="1" id="KW-1133">Transmembrane helix</keyword>
<keyword evidence="3" id="KW-1185">Reference proteome</keyword>
<feature type="transmembrane region" description="Helical" evidence="1">
    <location>
        <begin position="12"/>
        <end position="29"/>
    </location>
</feature>
<protein>
    <submittedName>
        <fullName evidence="2">Uncharacterized protein</fullName>
    </submittedName>
</protein>
<sequence length="99" mass="11138">MNGFFQDVQGSFRKYLLWIIALPVILGMQPEDFIGELWSTGSFASASDYWIAHGAPKVPAKLILLAALFVIIIGWDMYQRSMQGGYGERTDGYRARSDD</sequence>
<comment type="caution">
    <text evidence="2">The sequence shown here is derived from an EMBL/GenBank/DDBJ whole genome shotgun (WGS) entry which is preliminary data.</text>
</comment>
<gene>
    <name evidence="2" type="ORF">ACFQ1E_18080</name>
</gene>
<organism evidence="2 3">
    <name type="scientific">Sphingomonas canadensis</name>
    <dbReference type="NCBI Taxonomy" id="1219257"/>
    <lineage>
        <taxon>Bacteria</taxon>
        <taxon>Pseudomonadati</taxon>
        <taxon>Pseudomonadota</taxon>
        <taxon>Alphaproteobacteria</taxon>
        <taxon>Sphingomonadales</taxon>
        <taxon>Sphingomonadaceae</taxon>
        <taxon>Sphingomonas</taxon>
    </lineage>
</organism>
<keyword evidence="1" id="KW-0812">Transmembrane</keyword>
<evidence type="ECO:0000313" key="3">
    <source>
        <dbReference type="Proteomes" id="UP001596977"/>
    </source>
</evidence>